<organism evidence="5 6">
    <name type="scientific">Cellulomonas humilata</name>
    <dbReference type="NCBI Taxonomy" id="144055"/>
    <lineage>
        <taxon>Bacteria</taxon>
        <taxon>Bacillati</taxon>
        <taxon>Actinomycetota</taxon>
        <taxon>Actinomycetes</taxon>
        <taxon>Micrococcales</taxon>
        <taxon>Cellulomonadaceae</taxon>
        <taxon>Cellulomonas</taxon>
    </lineage>
</organism>
<dbReference type="EMBL" id="JABMCI010000068">
    <property type="protein sequence ID" value="NUU18705.1"/>
    <property type="molecule type" value="Genomic_DNA"/>
</dbReference>
<dbReference type="GO" id="GO:0009253">
    <property type="term" value="P:peptidoglycan catabolic process"/>
    <property type="evidence" value="ECO:0007669"/>
    <property type="project" value="InterPro"/>
</dbReference>
<dbReference type="Gene3D" id="3.20.20.80">
    <property type="entry name" value="Glycosidases"/>
    <property type="match status" value="1"/>
</dbReference>
<evidence type="ECO:0000313" key="6">
    <source>
        <dbReference type="Proteomes" id="UP000565724"/>
    </source>
</evidence>
<dbReference type="Proteomes" id="UP000565724">
    <property type="component" value="Unassembled WGS sequence"/>
</dbReference>
<dbReference type="PANTHER" id="PTHR34135:SF2">
    <property type="entry name" value="LYSOZYME"/>
    <property type="match status" value="1"/>
</dbReference>
<evidence type="ECO:0000256" key="3">
    <source>
        <dbReference type="ARBA" id="ARBA00023295"/>
    </source>
</evidence>
<evidence type="ECO:0000256" key="2">
    <source>
        <dbReference type="ARBA" id="ARBA00022801"/>
    </source>
</evidence>
<comment type="caution">
    <text evidence="5">The sequence shown here is derived from an EMBL/GenBank/DDBJ whole genome shotgun (WGS) entry which is preliminary data.</text>
</comment>
<evidence type="ECO:0000313" key="5">
    <source>
        <dbReference type="EMBL" id="NUU18705.1"/>
    </source>
</evidence>
<dbReference type="InterPro" id="IPR002053">
    <property type="entry name" value="Glyco_hydro_25"/>
</dbReference>
<evidence type="ECO:0000256" key="1">
    <source>
        <dbReference type="ARBA" id="ARBA00010646"/>
    </source>
</evidence>
<dbReference type="PROSITE" id="PS51904">
    <property type="entry name" value="GLYCOSYL_HYDROL_F25_2"/>
    <property type="match status" value="1"/>
</dbReference>
<keyword evidence="4" id="KW-0472">Membrane</keyword>
<dbReference type="GO" id="GO:0003796">
    <property type="term" value="F:lysozyme activity"/>
    <property type="evidence" value="ECO:0007669"/>
    <property type="project" value="InterPro"/>
</dbReference>
<name>A0A7Y6A4F0_9CELL</name>
<dbReference type="SMART" id="SM00641">
    <property type="entry name" value="Glyco_25"/>
    <property type="match status" value="1"/>
</dbReference>
<keyword evidence="2" id="KW-0378">Hydrolase</keyword>
<dbReference type="AlphaFoldDB" id="A0A7Y6A4F0"/>
<protein>
    <submittedName>
        <fullName evidence="5">Lysozyme</fullName>
    </submittedName>
</protein>
<dbReference type="InterPro" id="IPR018077">
    <property type="entry name" value="Glyco_hydro_fam25_subgr"/>
</dbReference>
<comment type="similarity">
    <text evidence="1">Belongs to the glycosyl hydrolase 25 family.</text>
</comment>
<gene>
    <name evidence="5" type="ORF">HP550_15735</name>
</gene>
<sequence>MPTRRRTLVVASVTAAVVVVVFVAALVTRGVLWPNRIPAARYDVRGVDVSAHQGVIDWPVLAAQDIDFAYVKATEGSGFVDDRFAENLQGAREAGLLVGAYHFFSFESPGRSQAEQIIATVPADDDLLPVAVDVEHYGKFFGDPPDASTVREELEVLVTMLREHYGVDPVIYATQAAYGRYVAGGFPDSPLWIRAVYLPPRVSDGRAWAFWQYSHRDRLDGYDGREPFLDLNVFHGDLGELRALRSPG</sequence>
<reference evidence="5 6" key="1">
    <citation type="submission" date="2020-05" db="EMBL/GenBank/DDBJ databases">
        <title>Genome Sequencing of Type Strains.</title>
        <authorList>
            <person name="Lemaire J.F."/>
            <person name="Inderbitzin P."/>
            <person name="Gregorio O.A."/>
            <person name="Collins S.B."/>
            <person name="Wespe N."/>
            <person name="Knight-Connoni V."/>
        </authorList>
    </citation>
    <scope>NUCLEOTIDE SEQUENCE [LARGE SCALE GENOMIC DNA]</scope>
    <source>
        <strain evidence="5 6">ATCC 25174</strain>
    </source>
</reference>
<dbReference type="PANTHER" id="PTHR34135">
    <property type="entry name" value="LYSOZYME"/>
    <property type="match status" value="1"/>
</dbReference>
<dbReference type="RefSeq" id="WP_175348626.1">
    <property type="nucleotide sequence ID" value="NZ_JABMCI010000068.1"/>
</dbReference>
<proteinExistence type="inferred from homology"/>
<keyword evidence="4" id="KW-0812">Transmembrane</keyword>
<dbReference type="SUPFAM" id="SSF51445">
    <property type="entry name" value="(Trans)glycosidases"/>
    <property type="match status" value="1"/>
</dbReference>
<dbReference type="GO" id="GO:0016052">
    <property type="term" value="P:carbohydrate catabolic process"/>
    <property type="evidence" value="ECO:0007669"/>
    <property type="project" value="TreeGrafter"/>
</dbReference>
<dbReference type="Pfam" id="PF01183">
    <property type="entry name" value="Glyco_hydro_25"/>
    <property type="match status" value="1"/>
</dbReference>
<accession>A0A7Y6A4F0</accession>
<feature type="transmembrane region" description="Helical" evidence="4">
    <location>
        <begin position="7"/>
        <end position="27"/>
    </location>
</feature>
<keyword evidence="3" id="KW-0326">Glycosidase</keyword>
<dbReference type="GO" id="GO:0016998">
    <property type="term" value="P:cell wall macromolecule catabolic process"/>
    <property type="evidence" value="ECO:0007669"/>
    <property type="project" value="InterPro"/>
</dbReference>
<keyword evidence="4" id="KW-1133">Transmembrane helix</keyword>
<evidence type="ECO:0000256" key="4">
    <source>
        <dbReference type="SAM" id="Phobius"/>
    </source>
</evidence>
<keyword evidence="6" id="KW-1185">Reference proteome</keyword>
<dbReference type="InterPro" id="IPR017853">
    <property type="entry name" value="GH"/>
</dbReference>